<dbReference type="Proteomes" id="UP000316429">
    <property type="component" value="Unassembled WGS sequence"/>
</dbReference>
<dbReference type="PANTHER" id="PTHR13789">
    <property type="entry name" value="MONOOXYGENASE"/>
    <property type="match status" value="1"/>
</dbReference>
<dbReference type="OrthoDB" id="5499180at2"/>
<evidence type="ECO:0000256" key="2">
    <source>
        <dbReference type="ARBA" id="ARBA00022630"/>
    </source>
</evidence>
<protein>
    <submittedName>
        <fullName evidence="7">FAD-dependent monooxygenase</fullName>
    </submittedName>
</protein>
<dbReference type="InterPro" id="IPR050493">
    <property type="entry name" value="FAD-dep_Monooxygenase_BioMet"/>
</dbReference>
<accession>A0A504UBT3</accession>
<dbReference type="SUPFAM" id="SSF51905">
    <property type="entry name" value="FAD/NAD(P)-binding domain"/>
    <property type="match status" value="1"/>
</dbReference>
<evidence type="ECO:0000256" key="3">
    <source>
        <dbReference type="ARBA" id="ARBA00022827"/>
    </source>
</evidence>
<keyword evidence="5 7" id="KW-0503">Monooxygenase</keyword>
<evidence type="ECO:0000256" key="1">
    <source>
        <dbReference type="ARBA" id="ARBA00001974"/>
    </source>
</evidence>
<keyword evidence="3" id="KW-0274">FAD</keyword>
<dbReference type="InterPro" id="IPR002938">
    <property type="entry name" value="FAD-bd"/>
</dbReference>
<keyword evidence="8" id="KW-1185">Reference proteome</keyword>
<dbReference type="PRINTS" id="PR00420">
    <property type="entry name" value="RNGMNOXGNASE"/>
</dbReference>
<feature type="domain" description="FAD-binding" evidence="6">
    <location>
        <begin position="6"/>
        <end position="312"/>
    </location>
</feature>
<evidence type="ECO:0000256" key="4">
    <source>
        <dbReference type="ARBA" id="ARBA00023002"/>
    </source>
</evidence>
<evidence type="ECO:0000313" key="8">
    <source>
        <dbReference type="Proteomes" id="UP000316429"/>
    </source>
</evidence>
<dbReference type="AlphaFoldDB" id="A0A504UBT3"/>
<dbReference type="Gene3D" id="3.30.9.10">
    <property type="entry name" value="D-Amino Acid Oxidase, subunit A, domain 2"/>
    <property type="match status" value="1"/>
</dbReference>
<keyword evidence="4" id="KW-0560">Oxidoreductase</keyword>
<keyword evidence="2" id="KW-0285">Flavoprotein</keyword>
<dbReference type="GO" id="GO:0004497">
    <property type="term" value="F:monooxygenase activity"/>
    <property type="evidence" value="ECO:0007669"/>
    <property type="project" value="UniProtKB-KW"/>
</dbReference>
<dbReference type="GO" id="GO:0071949">
    <property type="term" value="F:FAD binding"/>
    <property type="evidence" value="ECO:0007669"/>
    <property type="project" value="InterPro"/>
</dbReference>
<dbReference type="InterPro" id="IPR036188">
    <property type="entry name" value="FAD/NAD-bd_sf"/>
</dbReference>
<evidence type="ECO:0000256" key="5">
    <source>
        <dbReference type="ARBA" id="ARBA00023033"/>
    </source>
</evidence>
<name>A0A504UBT3_9HYPH</name>
<organism evidence="7 8">
    <name type="scientific">Rhizobium glycinendophyticum</name>
    <dbReference type="NCBI Taxonomy" id="2589807"/>
    <lineage>
        <taxon>Bacteria</taxon>
        <taxon>Pseudomonadati</taxon>
        <taxon>Pseudomonadota</taxon>
        <taxon>Alphaproteobacteria</taxon>
        <taxon>Hyphomicrobiales</taxon>
        <taxon>Rhizobiaceae</taxon>
        <taxon>Rhizobium/Agrobacterium group</taxon>
        <taxon>Rhizobium</taxon>
    </lineage>
</organism>
<proteinExistence type="predicted"/>
<comment type="cofactor">
    <cofactor evidence="1">
        <name>FAD</name>
        <dbReference type="ChEBI" id="CHEBI:57692"/>
    </cofactor>
</comment>
<dbReference type="EMBL" id="VFYP01000001">
    <property type="protein sequence ID" value="TPP11087.1"/>
    <property type="molecule type" value="Genomic_DNA"/>
</dbReference>
<dbReference type="RefSeq" id="WP_140827532.1">
    <property type="nucleotide sequence ID" value="NZ_VFYP01000001.1"/>
</dbReference>
<evidence type="ECO:0000259" key="6">
    <source>
        <dbReference type="Pfam" id="PF01494"/>
    </source>
</evidence>
<evidence type="ECO:0000313" key="7">
    <source>
        <dbReference type="EMBL" id="TPP11087.1"/>
    </source>
</evidence>
<comment type="caution">
    <text evidence="7">The sequence shown here is derived from an EMBL/GenBank/DDBJ whole genome shotgun (WGS) entry which is preliminary data.</text>
</comment>
<dbReference type="Pfam" id="PF01494">
    <property type="entry name" value="FAD_binding_3"/>
    <property type="match status" value="1"/>
</dbReference>
<gene>
    <name evidence="7" type="ORF">FJQ55_09750</name>
</gene>
<sequence length="405" mass="43666">MRLDKLEVAIAGAGIGGLLLGTILARRGARVTVYDQMDEPRPVGSGFVLQPTGAQVLDAFGLLAPVAARGRRIERMVGRLKEGGKPVLDVRYRSGQCGIAVQRVALFDALFDAARAAGVNFEASARITEVETSARPNLVTVGGRRLPDADLVIDAMGANSPFGARPDTELAYGALWATVPFEEAGSFRGNLLEQRYDRASRMAGVLPVGTAREGAPEMATFFWSLRLADFAAWQKAGRDAWLEEVGSLWPEAVSLAAVAQPVYARYRHLTRQPVIARHALKIGDSWHATSPQLGQGANMALLDAASLASALVRAEDISSAIYRHLRQRQLHVGTYQFLSRVLTPFYQSDSQILPALRDHLIAPVTTLPGIRAIISTLVTGDLLDPVGRLRLSDSFARAAGGRQKV</sequence>
<dbReference type="PANTHER" id="PTHR13789:SF318">
    <property type="entry name" value="GERANYLGERANYL DIPHOSPHATE REDUCTASE"/>
    <property type="match status" value="1"/>
</dbReference>
<reference evidence="7 8" key="1">
    <citation type="submission" date="2019-06" db="EMBL/GenBank/DDBJ databases">
        <title>Rhizobium sp. CL12 isolated from roots of soybean.</title>
        <authorList>
            <person name="Wang C."/>
        </authorList>
    </citation>
    <scope>NUCLEOTIDE SEQUENCE [LARGE SCALE GENOMIC DNA]</scope>
    <source>
        <strain evidence="7 8">CL12</strain>
    </source>
</reference>
<dbReference type="Gene3D" id="3.50.50.60">
    <property type="entry name" value="FAD/NAD(P)-binding domain"/>
    <property type="match status" value="1"/>
</dbReference>